<keyword evidence="3" id="KW-1185">Reference proteome</keyword>
<evidence type="ECO:0000313" key="2">
    <source>
        <dbReference type="EMBL" id="CAI5746408.1"/>
    </source>
</evidence>
<reference evidence="2" key="1">
    <citation type="submission" date="2022-12" db="EMBL/GenBank/DDBJ databases">
        <authorList>
            <person name="Webb A."/>
        </authorList>
    </citation>
    <scope>NUCLEOTIDE SEQUENCE</scope>
    <source>
        <strain evidence="2">Pd1</strain>
    </source>
</reference>
<feature type="region of interest" description="Disordered" evidence="1">
    <location>
        <begin position="121"/>
        <end position="185"/>
    </location>
</feature>
<evidence type="ECO:0000256" key="1">
    <source>
        <dbReference type="SAM" id="MobiDB-lite"/>
    </source>
</evidence>
<sequence length="185" mass="21197">MWVTRGGRWVTTMIQGVGRRQFVKVTNVSFHTLILHDDTKGGMWLTKDQVPRAQGFVSVGSRRYAEWLNLAYEATTDQVDHQVDPTEEDDGPLVEVPQYTTPSRILQRPRVPVPIMNLSHRQMPEQEGQSCEERVHQREEISHDRRAAKDTQPIGVTADEEEAKLDDSPQADDQVCTFESGELWR</sequence>
<evidence type="ECO:0000313" key="3">
    <source>
        <dbReference type="Proteomes" id="UP001162029"/>
    </source>
</evidence>
<dbReference type="EMBL" id="CANTFM010002563">
    <property type="protein sequence ID" value="CAI5746408.1"/>
    <property type="molecule type" value="Genomic_DNA"/>
</dbReference>
<feature type="compositionally biased region" description="Basic and acidic residues" evidence="1">
    <location>
        <begin position="131"/>
        <end position="149"/>
    </location>
</feature>
<proteinExistence type="predicted"/>
<comment type="caution">
    <text evidence="2">The sequence shown here is derived from an EMBL/GenBank/DDBJ whole genome shotgun (WGS) entry which is preliminary data.</text>
</comment>
<organism evidence="2 3">
    <name type="scientific">Peronospora destructor</name>
    <dbReference type="NCBI Taxonomy" id="86335"/>
    <lineage>
        <taxon>Eukaryota</taxon>
        <taxon>Sar</taxon>
        <taxon>Stramenopiles</taxon>
        <taxon>Oomycota</taxon>
        <taxon>Peronosporomycetes</taxon>
        <taxon>Peronosporales</taxon>
        <taxon>Peronosporaceae</taxon>
        <taxon>Peronospora</taxon>
    </lineage>
</organism>
<dbReference type="Proteomes" id="UP001162029">
    <property type="component" value="Unassembled WGS sequence"/>
</dbReference>
<dbReference type="AlphaFoldDB" id="A0AAV0VD58"/>
<protein>
    <submittedName>
        <fullName evidence="2">Uncharacterized protein</fullName>
    </submittedName>
</protein>
<gene>
    <name evidence="2" type="ORF">PDE001_LOCUS11400</name>
</gene>
<accession>A0AAV0VD58</accession>
<name>A0AAV0VD58_9STRA</name>